<reference evidence="5 6" key="1">
    <citation type="journal article" date="2020" name="Microorganisms">
        <title>Osmotic Adaptation and Compatible Solute Biosynthesis of Phototrophic Bacteria as Revealed from Genome Analyses.</title>
        <authorList>
            <person name="Imhoff J.F."/>
            <person name="Rahn T."/>
            <person name="Kunzel S."/>
            <person name="Keller A."/>
            <person name="Neulinger S.C."/>
        </authorList>
    </citation>
    <scope>NUCLEOTIDE SEQUENCE [LARGE SCALE GENOMIC DNA]</scope>
    <source>
        <strain evidence="5 6">DSM 25653</strain>
    </source>
</reference>
<evidence type="ECO:0000256" key="3">
    <source>
        <dbReference type="ARBA" id="ARBA00023239"/>
    </source>
</evidence>
<dbReference type="RefSeq" id="WP_200243212.1">
    <property type="nucleotide sequence ID" value="NZ_NRRY01000014.1"/>
</dbReference>
<dbReference type="InterPro" id="IPR036849">
    <property type="entry name" value="Enolase-like_C_sf"/>
</dbReference>
<dbReference type="GO" id="GO:0046872">
    <property type="term" value="F:metal ion binding"/>
    <property type="evidence" value="ECO:0007669"/>
    <property type="project" value="UniProtKB-KW"/>
</dbReference>
<dbReference type="PANTHER" id="PTHR48073">
    <property type="entry name" value="O-SUCCINYLBENZOATE SYNTHASE-RELATED"/>
    <property type="match status" value="1"/>
</dbReference>
<dbReference type="SUPFAM" id="SSF51604">
    <property type="entry name" value="Enolase C-terminal domain-like"/>
    <property type="match status" value="1"/>
</dbReference>
<evidence type="ECO:0000313" key="5">
    <source>
        <dbReference type="EMBL" id="MBK1618810.1"/>
    </source>
</evidence>
<keyword evidence="3" id="KW-0456">Lyase</keyword>
<dbReference type="SFLD" id="SFLDG00180">
    <property type="entry name" value="muconate_cycloisomerase"/>
    <property type="match status" value="1"/>
</dbReference>
<dbReference type="SMART" id="SM00922">
    <property type="entry name" value="MR_MLE"/>
    <property type="match status" value="1"/>
</dbReference>
<dbReference type="InterPro" id="IPR013342">
    <property type="entry name" value="Mandelate_racemase_C"/>
</dbReference>
<organism evidence="5 6">
    <name type="scientific">Lamprobacter modestohalophilus</name>
    <dbReference type="NCBI Taxonomy" id="1064514"/>
    <lineage>
        <taxon>Bacteria</taxon>
        <taxon>Pseudomonadati</taxon>
        <taxon>Pseudomonadota</taxon>
        <taxon>Gammaproteobacteria</taxon>
        <taxon>Chromatiales</taxon>
        <taxon>Chromatiaceae</taxon>
        <taxon>Lamprobacter</taxon>
    </lineage>
</organism>
<dbReference type="GO" id="GO:0016829">
    <property type="term" value="F:lyase activity"/>
    <property type="evidence" value="ECO:0007669"/>
    <property type="project" value="UniProtKB-KW"/>
</dbReference>
<protein>
    <recommendedName>
        <fullName evidence="4">Mandelate racemase/muconate lactonizing enzyme C-terminal domain-containing protein</fullName>
    </recommendedName>
</protein>
<dbReference type="InterPro" id="IPR029017">
    <property type="entry name" value="Enolase-like_N"/>
</dbReference>
<gene>
    <name evidence="5" type="ORF">CKO42_10265</name>
</gene>
<dbReference type="InterPro" id="IPR029065">
    <property type="entry name" value="Enolase_C-like"/>
</dbReference>
<dbReference type="Gene3D" id="3.20.20.120">
    <property type="entry name" value="Enolase-like C-terminal domain"/>
    <property type="match status" value="1"/>
</dbReference>
<feature type="domain" description="Mandelate racemase/muconate lactonizing enzyme C-terminal" evidence="4">
    <location>
        <begin position="184"/>
        <end position="279"/>
    </location>
</feature>
<name>A0A9X1B3V5_9GAMM</name>
<dbReference type="InterPro" id="IPR041338">
    <property type="entry name" value="OSBS_N"/>
</dbReference>
<dbReference type="SUPFAM" id="SSF54826">
    <property type="entry name" value="Enolase N-terminal domain-like"/>
    <property type="match status" value="1"/>
</dbReference>
<dbReference type="Pfam" id="PF13378">
    <property type="entry name" value="MR_MLE_C"/>
    <property type="match status" value="1"/>
</dbReference>
<keyword evidence="1" id="KW-0479">Metal-binding</keyword>
<evidence type="ECO:0000256" key="2">
    <source>
        <dbReference type="ARBA" id="ARBA00022842"/>
    </source>
</evidence>
<evidence type="ECO:0000259" key="4">
    <source>
        <dbReference type="SMART" id="SM00922"/>
    </source>
</evidence>
<evidence type="ECO:0000256" key="1">
    <source>
        <dbReference type="ARBA" id="ARBA00022723"/>
    </source>
</evidence>
<evidence type="ECO:0000313" key="6">
    <source>
        <dbReference type="Proteomes" id="UP001138768"/>
    </source>
</evidence>
<proteinExistence type="predicted"/>
<dbReference type="EMBL" id="NRRY01000014">
    <property type="protein sequence ID" value="MBK1618810.1"/>
    <property type="molecule type" value="Genomic_DNA"/>
</dbReference>
<dbReference type="PANTHER" id="PTHR48073:SF2">
    <property type="entry name" value="O-SUCCINYLBENZOATE SYNTHASE"/>
    <property type="match status" value="1"/>
</dbReference>
<dbReference type="SFLD" id="SFLDF00009">
    <property type="entry name" value="o-succinylbenzoate_synthase"/>
    <property type="match status" value="1"/>
</dbReference>
<dbReference type="Pfam" id="PF21508">
    <property type="entry name" value="MenC_N"/>
    <property type="match status" value="1"/>
</dbReference>
<dbReference type="AlphaFoldDB" id="A0A9X1B3V5"/>
<dbReference type="Proteomes" id="UP001138768">
    <property type="component" value="Unassembled WGS sequence"/>
</dbReference>
<dbReference type="SFLD" id="SFLDS00001">
    <property type="entry name" value="Enolase"/>
    <property type="match status" value="1"/>
</dbReference>
<keyword evidence="6" id="KW-1185">Reference proteome</keyword>
<keyword evidence="2" id="KW-0460">Magnesium</keyword>
<dbReference type="Gene3D" id="3.30.390.10">
    <property type="entry name" value="Enolase-like, N-terminal domain"/>
    <property type="match status" value="1"/>
</dbReference>
<sequence>MTPQLALTPYRLPLRRPWRSAHGLRREREGWLVQAHWQGCCGYGDCAPLPEAGTETWIAAAKRLSTWLRDHNQSTVKTQLALLERQIPSPTPAADAALETALLDLSARLCGLTLYAYLMSLQRMEIARDRETVLDQHAARDIELKAASARAPDLTSDRDREQALKPGLEIELNAAFGAVVDLQPEQIDQALAAGFRVLKVKVGVAPIDCELEAIQNLCARLPADVRLRLDANRAWTLTTTGELIDALRPFADQIECLEEPCAAATDTQLRALQAQAPFALALDESLSARGWPLDPEQLPLSRLVLKPGVIGGLRPTLALAWQAQAAGLEVVITSLIESAAGLWSSAQLAAATGSTLAHGLATADWFAADLGPAPTIKAGRIQLPNCPGSGFVYADASAK</sequence>
<comment type="caution">
    <text evidence="5">The sequence shown here is derived from an EMBL/GenBank/DDBJ whole genome shotgun (WGS) entry which is preliminary data.</text>
</comment>
<accession>A0A9X1B3V5</accession>